<evidence type="ECO:0000313" key="3">
    <source>
        <dbReference type="Proteomes" id="UP000608071"/>
    </source>
</evidence>
<protein>
    <submittedName>
        <fullName evidence="2">ASCH domain-containing protein</fullName>
    </submittedName>
</protein>
<feature type="domain" description="ASCH" evidence="1">
    <location>
        <begin position="4"/>
        <end position="126"/>
    </location>
</feature>
<dbReference type="SUPFAM" id="SSF88697">
    <property type="entry name" value="PUA domain-like"/>
    <property type="match status" value="1"/>
</dbReference>
<dbReference type="Gene3D" id="3.10.400.10">
    <property type="entry name" value="Sulfate adenylyltransferase"/>
    <property type="match status" value="1"/>
</dbReference>
<comment type="caution">
    <text evidence="2">The sequence shown here is derived from an EMBL/GenBank/DDBJ whole genome shotgun (WGS) entry which is preliminary data.</text>
</comment>
<dbReference type="InterPro" id="IPR015947">
    <property type="entry name" value="PUA-like_sf"/>
</dbReference>
<dbReference type="PANTHER" id="PTHR39203:SF1">
    <property type="entry name" value="CYTOPLASMIC PROTEIN"/>
    <property type="match status" value="1"/>
</dbReference>
<dbReference type="SMART" id="SM01022">
    <property type="entry name" value="ASCH"/>
    <property type="match status" value="1"/>
</dbReference>
<dbReference type="RefSeq" id="WP_191801024.1">
    <property type="nucleotide sequence ID" value="NZ_JACSQL010000006.1"/>
</dbReference>
<dbReference type="InterPro" id="IPR007374">
    <property type="entry name" value="ASCH_domain"/>
</dbReference>
<accession>A0ABR8T1P3</accession>
<dbReference type="Proteomes" id="UP000608071">
    <property type="component" value="Unassembled WGS sequence"/>
</dbReference>
<evidence type="ECO:0000259" key="1">
    <source>
        <dbReference type="SMART" id="SM01022"/>
    </source>
</evidence>
<organism evidence="2 3">
    <name type="scientific">Paenibacillus gallinarum</name>
    <dbReference type="NCBI Taxonomy" id="2762232"/>
    <lineage>
        <taxon>Bacteria</taxon>
        <taxon>Bacillati</taxon>
        <taxon>Bacillota</taxon>
        <taxon>Bacilli</taxon>
        <taxon>Bacillales</taxon>
        <taxon>Paenibacillaceae</taxon>
        <taxon>Paenibacillus</taxon>
    </lineage>
</organism>
<proteinExistence type="predicted"/>
<evidence type="ECO:0000313" key="2">
    <source>
        <dbReference type="EMBL" id="MBD7969224.1"/>
    </source>
</evidence>
<keyword evidence="3" id="KW-1185">Reference proteome</keyword>
<reference evidence="2 3" key="1">
    <citation type="submission" date="2020-08" db="EMBL/GenBank/DDBJ databases">
        <title>A Genomic Blueprint of the Chicken Gut Microbiome.</title>
        <authorList>
            <person name="Gilroy R."/>
            <person name="Ravi A."/>
            <person name="Getino M."/>
            <person name="Pursley I."/>
            <person name="Horton D.L."/>
            <person name="Alikhan N.-F."/>
            <person name="Baker D."/>
            <person name="Gharbi K."/>
            <person name="Hall N."/>
            <person name="Watson M."/>
            <person name="Adriaenssens E.M."/>
            <person name="Foster-Nyarko E."/>
            <person name="Jarju S."/>
            <person name="Secka A."/>
            <person name="Antonio M."/>
            <person name="Oren A."/>
            <person name="Chaudhuri R."/>
            <person name="La Ragione R.M."/>
            <person name="Hildebrand F."/>
            <person name="Pallen M.J."/>
        </authorList>
    </citation>
    <scope>NUCLEOTIDE SEQUENCE [LARGE SCALE GENOMIC DNA]</scope>
    <source>
        <strain evidence="2 3">Sa2BVA9</strain>
    </source>
</reference>
<sequence length="131" mass="15299">MKKIIFWGKDENDDRLINEVILRVKTVTCTPKVWYYDNPVEEPTVIGDLVAVFDRRGNQRCTIEITENYEIPYGSVDDRIAQGENCLSVEEFYDGHNFCWEEPLRNEGLSLTNETIIVVEHFKLLSIVEKQ</sequence>
<dbReference type="EMBL" id="JACSQL010000006">
    <property type="protein sequence ID" value="MBD7969224.1"/>
    <property type="molecule type" value="Genomic_DNA"/>
</dbReference>
<name>A0ABR8T1P3_9BACL</name>
<dbReference type="Pfam" id="PF04266">
    <property type="entry name" value="ASCH"/>
    <property type="match status" value="1"/>
</dbReference>
<dbReference type="InterPro" id="IPR009326">
    <property type="entry name" value="DUF984"/>
</dbReference>
<dbReference type="PANTHER" id="PTHR39203">
    <property type="entry name" value="CYTOPLASMIC PROTEIN-RELATED"/>
    <property type="match status" value="1"/>
</dbReference>
<gene>
    <name evidence="2" type="ORF">H9647_14195</name>
</gene>